<sequence length="156" mass="17674">MKISIESIDVNSLTEQELPIYKQLDASKFGVSLAKKVADKLFLTAERAAGNGVSSRGLYHAHRDYCGVGLYFIDSEYTIGEVYDGMGPYPKIATFQSEEEFVEFMSSQSDQSMSLFTRSSFNNQTITRLRLTCFLEDDYSTSWNSFAEYLQKSREG</sequence>
<dbReference type="OrthoDB" id="882345at2"/>
<evidence type="ECO:0000313" key="2">
    <source>
        <dbReference type="Proteomes" id="UP000245627"/>
    </source>
</evidence>
<reference evidence="1 2" key="1">
    <citation type="submission" date="2018-04" db="EMBL/GenBank/DDBJ databases">
        <title>Sphingobacterium cortibacter sp. nov.</title>
        <authorList>
            <person name="Li Y."/>
        </authorList>
    </citation>
    <scope>NUCLEOTIDE SEQUENCE [LARGE SCALE GENOMIC DNA]</scope>
    <source>
        <strain evidence="1 2">2c-3</strain>
    </source>
</reference>
<name>A0A2T8HFU1_9SPHI</name>
<accession>A0A2T8HFU1</accession>
<organism evidence="1 2">
    <name type="scientific">Sphingobacterium corticibacter</name>
    <dbReference type="NCBI Taxonomy" id="2171749"/>
    <lineage>
        <taxon>Bacteria</taxon>
        <taxon>Pseudomonadati</taxon>
        <taxon>Bacteroidota</taxon>
        <taxon>Sphingobacteriia</taxon>
        <taxon>Sphingobacteriales</taxon>
        <taxon>Sphingobacteriaceae</taxon>
        <taxon>Sphingobacterium</taxon>
    </lineage>
</organism>
<gene>
    <name evidence="1" type="ORF">DC487_14400</name>
</gene>
<dbReference type="RefSeq" id="WP_116776671.1">
    <property type="nucleotide sequence ID" value="NZ_QDKG01000006.1"/>
</dbReference>
<evidence type="ECO:0000313" key="1">
    <source>
        <dbReference type="EMBL" id="PVH24273.1"/>
    </source>
</evidence>
<protein>
    <submittedName>
        <fullName evidence="1">Uncharacterized protein</fullName>
    </submittedName>
</protein>
<dbReference type="EMBL" id="QDKG01000006">
    <property type="protein sequence ID" value="PVH24273.1"/>
    <property type="molecule type" value="Genomic_DNA"/>
</dbReference>
<dbReference type="Proteomes" id="UP000245627">
    <property type="component" value="Unassembled WGS sequence"/>
</dbReference>
<keyword evidence="2" id="KW-1185">Reference proteome</keyword>
<proteinExistence type="predicted"/>
<comment type="caution">
    <text evidence="1">The sequence shown here is derived from an EMBL/GenBank/DDBJ whole genome shotgun (WGS) entry which is preliminary data.</text>
</comment>
<dbReference type="AlphaFoldDB" id="A0A2T8HFU1"/>